<reference evidence="1" key="1">
    <citation type="submission" date="2019-03" db="EMBL/GenBank/DDBJ databases">
        <title>Single cell metagenomics reveals metabolic interactions within the superorganism composed of flagellate Streblomastix strix and complex community of Bacteroidetes bacteria on its surface.</title>
        <authorList>
            <person name="Treitli S.C."/>
            <person name="Kolisko M."/>
            <person name="Husnik F."/>
            <person name="Keeling P."/>
            <person name="Hampl V."/>
        </authorList>
    </citation>
    <scope>NUCLEOTIDE SEQUENCE</scope>
    <source>
        <strain evidence="1">STM</strain>
    </source>
</reference>
<evidence type="ECO:0000313" key="1">
    <source>
        <dbReference type="EMBL" id="KAA6317799.1"/>
    </source>
</evidence>
<dbReference type="SUPFAM" id="SSF48452">
    <property type="entry name" value="TPR-like"/>
    <property type="match status" value="1"/>
</dbReference>
<gene>
    <name evidence="1" type="ORF">EZS27_032104</name>
</gene>
<dbReference type="Gene3D" id="1.25.40.10">
    <property type="entry name" value="Tetratricopeptide repeat domain"/>
    <property type="match status" value="1"/>
</dbReference>
<accession>A0A5J4Q9I9</accession>
<protein>
    <submittedName>
        <fullName evidence="1">Uncharacterized protein</fullName>
    </submittedName>
</protein>
<dbReference type="AlphaFoldDB" id="A0A5J4Q9I9"/>
<dbReference type="InterPro" id="IPR011990">
    <property type="entry name" value="TPR-like_helical_dom_sf"/>
</dbReference>
<sequence>MKKETFAIVVFFLFTGTLNVFSQSDQCNINSSISHEAVKAGNYKDAYLPWREVIEDCPRLRFYTYADGFKILKAFLDEDMKANGNKKTSAEYKEYFDELMELHDTRMEYIPEFQTKMKGVLSVEAALGNKAIDYLTYAPSVDIKQAYEWLSKSVDEAKADAPASAFQYYMDMSYQILKTDASHKEQFIQDYLNAGQYVDDALETEEKETIRTTLQTIKDNLVAFFINSGVADCESLEAIYAPKVEANKNDLAYLKKVIDIMKMMRCTDQQAYFNASYYSYQIEPTAGAAAGCAYMSFKKGDVTTAVKFFDEAVELEKVDAKKAEWAYAAAVILSSDKKSSQARVYAQKAININPNYGAPYILIANLYAGNPNWSEESILNKCTYFLVLDKLQRARSVDSSIADDAAKLISTYSKYTPASDDLFMFGYKAGDKITIGGWIGEVTTIR</sequence>
<organism evidence="1">
    <name type="scientific">termite gut metagenome</name>
    <dbReference type="NCBI Taxonomy" id="433724"/>
    <lineage>
        <taxon>unclassified sequences</taxon>
        <taxon>metagenomes</taxon>
        <taxon>organismal metagenomes</taxon>
    </lineage>
</organism>
<proteinExistence type="predicted"/>
<dbReference type="EMBL" id="SNRY01004403">
    <property type="protein sequence ID" value="KAA6317799.1"/>
    <property type="molecule type" value="Genomic_DNA"/>
</dbReference>
<comment type="caution">
    <text evidence="1">The sequence shown here is derived from an EMBL/GenBank/DDBJ whole genome shotgun (WGS) entry which is preliminary data.</text>
</comment>
<name>A0A5J4Q9I9_9ZZZZ</name>